<dbReference type="Pfam" id="PF03055">
    <property type="entry name" value="RPE65"/>
    <property type="match status" value="1"/>
</dbReference>
<keyword evidence="3" id="KW-0560">Oxidoreductase</keyword>
<reference evidence="6 8" key="2">
    <citation type="journal article" date="2018" name="Plant J.">
        <title>The Physcomitrella patens chromosome-scale assembly reveals moss genome structure and evolution.</title>
        <authorList>
            <person name="Lang D."/>
            <person name="Ullrich K.K."/>
            <person name="Murat F."/>
            <person name="Fuchs J."/>
            <person name="Jenkins J."/>
            <person name="Haas F.B."/>
            <person name="Piednoel M."/>
            <person name="Gundlach H."/>
            <person name="Van Bel M."/>
            <person name="Meyberg R."/>
            <person name="Vives C."/>
            <person name="Morata J."/>
            <person name="Symeonidi A."/>
            <person name="Hiss M."/>
            <person name="Muchero W."/>
            <person name="Kamisugi Y."/>
            <person name="Saleh O."/>
            <person name="Blanc G."/>
            <person name="Decker E.L."/>
            <person name="van Gessel N."/>
            <person name="Grimwood J."/>
            <person name="Hayes R.D."/>
            <person name="Graham S.W."/>
            <person name="Gunter L.E."/>
            <person name="McDaniel S.F."/>
            <person name="Hoernstein S.N.W."/>
            <person name="Larsson A."/>
            <person name="Li F.W."/>
            <person name="Perroud P.F."/>
            <person name="Phillips J."/>
            <person name="Ranjan P."/>
            <person name="Rokshar D.S."/>
            <person name="Rothfels C.J."/>
            <person name="Schneider L."/>
            <person name="Shu S."/>
            <person name="Stevenson D.W."/>
            <person name="Thummler F."/>
            <person name="Tillich M."/>
            <person name="Villarreal Aguilar J.C."/>
            <person name="Widiez T."/>
            <person name="Wong G.K."/>
            <person name="Wymore A."/>
            <person name="Zhang Y."/>
            <person name="Zimmer A.D."/>
            <person name="Quatrano R.S."/>
            <person name="Mayer K.F.X."/>
            <person name="Goodstein D."/>
            <person name="Casacuberta J.M."/>
            <person name="Vandepoele K."/>
            <person name="Reski R."/>
            <person name="Cuming A.C."/>
            <person name="Tuskan G.A."/>
            <person name="Maumus F."/>
            <person name="Salse J."/>
            <person name="Schmutz J."/>
            <person name="Rensing S.A."/>
        </authorList>
    </citation>
    <scope>NUCLEOTIDE SEQUENCE [LARGE SCALE GENOMIC DNA]</scope>
    <source>
        <strain evidence="7 8">cv. Gransden 2004</strain>
    </source>
</reference>
<dbReference type="SMR" id="A0A2K1J921"/>
<name>A0A2K1J921_PHYPA</name>
<keyword evidence="8" id="KW-1185">Reference proteome</keyword>
<dbReference type="GO" id="GO:0016121">
    <property type="term" value="P:carotene catabolic process"/>
    <property type="evidence" value="ECO:0000318"/>
    <property type="project" value="GO_Central"/>
</dbReference>
<dbReference type="InterPro" id="IPR004294">
    <property type="entry name" value="Carotenoid_Oase"/>
</dbReference>
<evidence type="ECO:0000256" key="4">
    <source>
        <dbReference type="ARBA" id="ARBA00023004"/>
    </source>
</evidence>
<dbReference type="PANTHER" id="PTHR10543">
    <property type="entry name" value="BETA-CAROTENE DIOXYGENASE"/>
    <property type="match status" value="1"/>
</dbReference>
<dbReference type="STRING" id="3218.A0A2K1J921"/>
<dbReference type="OrthoDB" id="1069523at2759"/>
<evidence type="ECO:0000313" key="7">
    <source>
        <dbReference type="EnsemblPlants" id="PAC:32985842.CDS.1"/>
    </source>
</evidence>
<comment type="cofactor">
    <cofactor evidence="5">
        <name>Fe(2+)</name>
        <dbReference type="ChEBI" id="CHEBI:29033"/>
    </cofactor>
    <text evidence="5">Binds 1 Fe(2+) ion per subunit.</text>
</comment>
<reference evidence="6 8" key="1">
    <citation type="journal article" date="2008" name="Science">
        <title>The Physcomitrella genome reveals evolutionary insights into the conquest of land by plants.</title>
        <authorList>
            <person name="Rensing S."/>
            <person name="Lang D."/>
            <person name="Zimmer A."/>
            <person name="Terry A."/>
            <person name="Salamov A."/>
            <person name="Shapiro H."/>
            <person name="Nishiyama T."/>
            <person name="Perroud P.-F."/>
            <person name="Lindquist E."/>
            <person name="Kamisugi Y."/>
            <person name="Tanahashi T."/>
            <person name="Sakakibara K."/>
            <person name="Fujita T."/>
            <person name="Oishi K."/>
            <person name="Shin-I T."/>
            <person name="Kuroki Y."/>
            <person name="Toyoda A."/>
            <person name="Suzuki Y."/>
            <person name="Hashimoto A."/>
            <person name="Yamaguchi K."/>
            <person name="Sugano A."/>
            <person name="Kohara Y."/>
            <person name="Fujiyama A."/>
            <person name="Anterola A."/>
            <person name="Aoki S."/>
            <person name="Ashton N."/>
            <person name="Barbazuk W.B."/>
            <person name="Barker E."/>
            <person name="Bennetzen J."/>
            <person name="Bezanilla M."/>
            <person name="Blankenship R."/>
            <person name="Cho S.H."/>
            <person name="Dutcher S."/>
            <person name="Estelle M."/>
            <person name="Fawcett J.A."/>
            <person name="Gundlach H."/>
            <person name="Hanada K."/>
            <person name="Heyl A."/>
            <person name="Hicks K.A."/>
            <person name="Hugh J."/>
            <person name="Lohr M."/>
            <person name="Mayer K."/>
            <person name="Melkozernov A."/>
            <person name="Murata T."/>
            <person name="Nelson D."/>
            <person name="Pils B."/>
            <person name="Prigge M."/>
            <person name="Reiss B."/>
            <person name="Renner T."/>
            <person name="Rombauts S."/>
            <person name="Rushton P."/>
            <person name="Sanderfoot A."/>
            <person name="Schween G."/>
            <person name="Shiu S.-H."/>
            <person name="Stueber K."/>
            <person name="Theodoulou F.L."/>
            <person name="Tu H."/>
            <person name="Van de Peer Y."/>
            <person name="Verrier P.J."/>
            <person name="Waters E."/>
            <person name="Wood A."/>
            <person name="Yang L."/>
            <person name="Cove D."/>
            <person name="Cuming A."/>
            <person name="Hasebe M."/>
            <person name="Lucas S."/>
            <person name="Mishler D.B."/>
            <person name="Reski R."/>
            <person name="Grigoriev I."/>
            <person name="Quatrano R.S."/>
            <person name="Boore J.L."/>
        </authorList>
    </citation>
    <scope>NUCLEOTIDE SEQUENCE [LARGE SCALE GENOMIC DNA]</scope>
    <source>
        <strain evidence="7 8">cv. Gransden 2004</strain>
    </source>
</reference>
<dbReference type="Gramene" id="Pp3c16_17210V3.1">
    <property type="protein sequence ID" value="PAC:32985842.CDS.1"/>
    <property type="gene ID" value="Pp3c16_17210"/>
</dbReference>
<evidence type="ECO:0000256" key="2">
    <source>
        <dbReference type="ARBA" id="ARBA00022723"/>
    </source>
</evidence>
<feature type="binding site" evidence="5">
    <location>
        <position position="402"/>
    </location>
    <ligand>
        <name>Fe cation</name>
        <dbReference type="ChEBI" id="CHEBI:24875"/>
        <note>catalytic</note>
    </ligand>
</feature>
<feature type="binding site" evidence="5">
    <location>
        <position position="337"/>
    </location>
    <ligand>
        <name>Fe cation</name>
        <dbReference type="ChEBI" id="CHEBI:24875"/>
        <note>catalytic</note>
    </ligand>
</feature>
<dbReference type="EMBL" id="ABEU02000016">
    <property type="protein sequence ID" value="PNR38007.1"/>
    <property type="molecule type" value="Genomic_DNA"/>
</dbReference>
<sequence length="585" mass="64847">MACIAKVGGSSRIRPTQGSFPEFKKGVGDSHRQAQEVAGRKAGVVDFPKLFVERPAAAETCRERSLSFESKTKHLNFAQRIADKVITVVEKGLENLHWGEHEPLPSTVDPHVQLEGNFSPVDESPARHNLKVEGNLPDCLEGVYVRNGPNPQIFPTGRHHLFDGDGMLHAVSFNQGLVSYACRYTRTYRFMEEEKHGRAFFPKPIGELHGYGGVARLMVYWARSLFGILDASQGMGMANAGLVYFNKRLLAISEDDLPVEVRITEDNDIVTVGRYDFHGQLTHSMIAHPKIDPHTGELFSLSYNVLSAPYLKYLIFSADGEKKAEVPVTLDEAAMTHDFAITENFVVIPDQEIVFRLKEMLTGGSPVVLDPKKTPRFGVMPKYSTSEEELQWIDVPGCFFFHLYNAWEDGDEVVVIGSSMTPADIIFKTSEVPRAILTEVRLNRRMATSTKRELADLNLEVGKMNPQFVGVKTQFIYLAIVEPWPKVSGIAKVDLQSGQVVARHDYGTDRYGGEPVFVPRTSDSNAAEDDGFLLAFCHNEASGESELLVLDAATPSLEPVASVKLPSRVPYGFHGAFIPAADLLH</sequence>
<evidence type="ECO:0000313" key="6">
    <source>
        <dbReference type="EMBL" id="PNR38007.1"/>
    </source>
</evidence>
<dbReference type="GO" id="GO:0009570">
    <property type="term" value="C:chloroplast stroma"/>
    <property type="evidence" value="ECO:0000318"/>
    <property type="project" value="GO_Central"/>
</dbReference>
<reference evidence="7" key="3">
    <citation type="submission" date="2020-12" db="UniProtKB">
        <authorList>
            <consortium name="EnsemblPlants"/>
        </authorList>
    </citation>
    <scope>IDENTIFICATION</scope>
</reference>
<evidence type="ECO:0000313" key="8">
    <source>
        <dbReference type="Proteomes" id="UP000006727"/>
    </source>
</evidence>
<proteinExistence type="inferred from homology"/>
<dbReference type="GO" id="GO:0046872">
    <property type="term" value="F:metal ion binding"/>
    <property type="evidence" value="ECO:0007669"/>
    <property type="project" value="UniProtKB-KW"/>
</dbReference>
<comment type="similarity">
    <text evidence="1">Belongs to the carotenoid oxygenase family.</text>
</comment>
<dbReference type="EnsemblPlants" id="Pp3c16_17210V3.2">
    <property type="protein sequence ID" value="PAC:32985843.CDS.1"/>
    <property type="gene ID" value="Pp3c16_17210"/>
</dbReference>
<evidence type="ECO:0000256" key="3">
    <source>
        <dbReference type="ARBA" id="ARBA00022964"/>
    </source>
</evidence>
<dbReference type="EnsemblPlants" id="Pp3c16_17210V3.1">
    <property type="protein sequence ID" value="PAC:32985842.CDS.1"/>
    <property type="gene ID" value="Pp3c16_17210"/>
</dbReference>
<dbReference type="Proteomes" id="UP000006727">
    <property type="component" value="Chromosome 16"/>
</dbReference>
<accession>A0A2K1J921</accession>
<dbReference type="GO" id="GO:0010436">
    <property type="term" value="F:carotenoid dioxygenase activity"/>
    <property type="evidence" value="ECO:0000318"/>
    <property type="project" value="GO_Central"/>
</dbReference>
<gene>
    <name evidence="7" type="primary">LOC112293041</name>
    <name evidence="6" type="ORF">PHYPA_021118</name>
</gene>
<feature type="binding site" evidence="5">
    <location>
        <position position="574"/>
    </location>
    <ligand>
        <name>Fe cation</name>
        <dbReference type="ChEBI" id="CHEBI:24875"/>
        <note>catalytic</note>
    </ligand>
</feature>
<evidence type="ECO:0000256" key="5">
    <source>
        <dbReference type="PIRSR" id="PIRSR604294-1"/>
    </source>
</evidence>
<dbReference type="RefSeq" id="XP_024397835.1">
    <property type="nucleotide sequence ID" value="XM_024542067.2"/>
</dbReference>
<dbReference type="AlphaFoldDB" id="A0A2K1J921"/>
<dbReference type="GeneID" id="112293041"/>
<evidence type="ECO:0008006" key="9">
    <source>
        <dbReference type="Google" id="ProtNLM"/>
    </source>
</evidence>
<keyword evidence="3" id="KW-0223">Dioxygenase</keyword>
<feature type="binding site" evidence="5">
    <location>
        <position position="288"/>
    </location>
    <ligand>
        <name>Fe cation</name>
        <dbReference type="ChEBI" id="CHEBI:24875"/>
        <note>catalytic</note>
    </ligand>
</feature>
<keyword evidence="4 5" id="KW-0408">Iron</keyword>
<dbReference type="PaxDb" id="3218-PP1S81_8V6.1"/>
<organism evidence="6">
    <name type="scientific">Physcomitrium patens</name>
    <name type="common">Spreading-leaved earth moss</name>
    <name type="synonym">Physcomitrella patens</name>
    <dbReference type="NCBI Taxonomy" id="3218"/>
    <lineage>
        <taxon>Eukaryota</taxon>
        <taxon>Viridiplantae</taxon>
        <taxon>Streptophyta</taxon>
        <taxon>Embryophyta</taxon>
        <taxon>Bryophyta</taxon>
        <taxon>Bryophytina</taxon>
        <taxon>Bryopsida</taxon>
        <taxon>Funariidae</taxon>
        <taxon>Funariales</taxon>
        <taxon>Funariaceae</taxon>
        <taxon>Physcomitrium</taxon>
    </lineage>
</organism>
<evidence type="ECO:0000256" key="1">
    <source>
        <dbReference type="ARBA" id="ARBA00006787"/>
    </source>
</evidence>
<dbReference type="OMA" id="KMFPEAG"/>
<dbReference type="Gramene" id="Pp3c16_17210V3.2">
    <property type="protein sequence ID" value="PAC:32985843.CDS.1"/>
    <property type="gene ID" value="Pp3c16_17210"/>
</dbReference>
<protein>
    <recommendedName>
        <fullName evidence="9">9-cis-epoxycarotenoid dioxygenase</fullName>
    </recommendedName>
</protein>
<dbReference type="PANTHER" id="PTHR10543:SF97">
    <property type="entry name" value="9-CIS-EPOXYCAROTENOID DIOXYGENASE NCED4, CHLOROPLASTIC"/>
    <property type="match status" value="1"/>
</dbReference>
<keyword evidence="2 5" id="KW-0479">Metal-binding</keyword>